<name>A0A3P9IIM7_ORYLA</name>
<sequence>MKTFCLLLDLFRTSKLCNDSPSAKRLKRKSQYYCISHSAYSSFSCICYLKCYKMVANCSC</sequence>
<protein>
    <submittedName>
        <fullName evidence="1">Uncharacterized protein</fullName>
    </submittedName>
</protein>
<reference evidence="1" key="4">
    <citation type="submission" date="2025-09" db="UniProtKB">
        <authorList>
            <consortium name="Ensembl"/>
        </authorList>
    </citation>
    <scope>IDENTIFICATION</scope>
    <source>
        <strain evidence="1">HSOK</strain>
    </source>
</reference>
<reference key="1">
    <citation type="journal article" date="2007" name="Nature">
        <title>The medaka draft genome and insights into vertebrate genome evolution.</title>
        <authorList>
            <person name="Kasahara M."/>
            <person name="Naruse K."/>
            <person name="Sasaki S."/>
            <person name="Nakatani Y."/>
            <person name="Qu W."/>
            <person name="Ahsan B."/>
            <person name="Yamada T."/>
            <person name="Nagayasu Y."/>
            <person name="Doi K."/>
            <person name="Kasai Y."/>
            <person name="Jindo T."/>
            <person name="Kobayashi D."/>
            <person name="Shimada A."/>
            <person name="Toyoda A."/>
            <person name="Kuroki Y."/>
            <person name="Fujiyama A."/>
            <person name="Sasaki T."/>
            <person name="Shimizu A."/>
            <person name="Asakawa S."/>
            <person name="Shimizu N."/>
            <person name="Hashimoto S."/>
            <person name="Yang J."/>
            <person name="Lee Y."/>
            <person name="Matsushima K."/>
            <person name="Sugano S."/>
            <person name="Sakaizumi M."/>
            <person name="Narita T."/>
            <person name="Ohishi K."/>
            <person name="Haga S."/>
            <person name="Ohta F."/>
            <person name="Nomoto H."/>
            <person name="Nogata K."/>
            <person name="Morishita T."/>
            <person name="Endo T."/>
            <person name="Shin-I T."/>
            <person name="Takeda H."/>
            <person name="Morishita S."/>
            <person name="Kohara Y."/>
        </authorList>
    </citation>
    <scope>NUCLEOTIDE SEQUENCE [LARGE SCALE GENOMIC DNA]</scope>
    <source>
        <strain>Hd-rR</strain>
    </source>
</reference>
<proteinExistence type="predicted"/>
<dbReference type="AlphaFoldDB" id="A0A3P9IIM7"/>
<reference evidence="1" key="3">
    <citation type="submission" date="2025-08" db="UniProtKB">
        <authorList>
            <consortium name="Ensembl"/>
        </authorList>
    </citation>
    <scope>IDENTIFICATION</scope>
    <source>
        <strain evidence="1">HSOK</strain>
    </source>
</reference>
<dbReference type="Proteomes" id="UP000265200">
    <property type="component" value="Chromosome 1"/>
</dbReference>
<dbReference type="Ensembl" id="ENSORLT00015028740.1">
    <property type="protein sequence ID" value="ENSORLP00015019718.1"/>
    <property type="gene ID" value="ENSORLG00015020792.1"/>
</dbReference>
<evidence type="ECO:0000313" key="2">
    <source>
        <dbReference type="Proteomes" id="UP000265200"/>
    </source>
</evidence>
<accession>A0A3P9IIM7</accession>
<reference evidence="1 2" key="2">
    <citation type="submission" date="2017-04" db="EMBL/GenBank/DDBJ databases">
        <title>CpG methylation of centromeres and impact of large insertions on vertebrate speciation.</title>
        <authorList>
            <person name="Ichikawa K."/>
            <person name="Yoshimura J."/>
            <person name="Morishita S."/>
        </authorList>
    </citation>
    <scope>NUCLEOTIDE SEQUENCE</scope>
    <source>
        <strain evidence="1 2">HSOK</strain>
    </source>
</reference>
<evidence type="ECO:0000313" key="1">
    <source>
        <dbReference type="Ensembl" id="ENSORLP00015019718.1"/>
    </source>
</evidence>
<organism evidence="1 2">
    <name type="scientific">Oryzias latipes</name>
    <name type="common">Japanese rice fish</name>
    <name type="synonym">Japanese killifish</name>
    <dbReference type="NCBI Taxonomy" id="8090"/>
    <lineage>
        <taxon>Eukaryota</taxon>
        <taxon>Metazoa</taxon>
        <taxon>Chordata</taxon>
        <taxon>Craniata</taxon>
        <taxon>Vertebrata</taxon>
        <taxon>Euteleostomi</taxon>
        <taxon>Actinopterygii</taxon>
        <taxon>Neopterygii</taxon>
        <taxon>Teleostei</taxon>
        <taxon>Neoteleostei</taxon>
        <taxon>Acanthomorphata</taxon>
        <taxon>Ovalentaria</taxon>
        <taxon>Atherinomorphae</taxon>
        <taxon>Beloniformes</taxon>
        <taxon>Adrianichthyidae</taxon>
        <taxon>Oryziinae</taxon>
        <taxon>Oryzias</taxon>
    </lineage>
</organism>